<dbReference type="InParanoid" id="A0A3Q7FXZ2"/>
<dbReference type="Gramene" id="Solyc02g090300.3.1">
    <property type="protein sequence ID" value="Solyc02g090300.3.1"/>
    <property type="gene ID" value="Solyc02g090300.3"/>
</dbReference>
<evidence type="ECO:0000256" key="12">
    <source>
        <dbReference type="SAM" id="Phobius"/>
    </source>
</evidence>
<dbReference type="PRINTS" id="PR00463">
    <property type="entry name" value="EP450I"/>
</dbReference>
<organism evidence="13">
    <name type="scientific">Solanum lycopersicum</name>
    <name type="common">Tomato</name>
    <name type="synonym">Lycopersicon esculentum</name>
    <dbReference type="NCBI Taxonomy" id="4081"/>
    <lineage>
        <taxon>Eukaryota</taxon>
        <taxon>Viridiplantae</taxon>
        <taxon>Streptophyta</taxon>
        <taxon>Embryophyta</taxon>
        <taxon>Tracheophyta</taxon>
        <taxon>Spermatophyta</taxon>
        <taxon>Magnoliopsida</taxon>
        <taxon>eudicotyledons</taxon>
        <taxon>Gunneridae</taxon>
        <taxon>Pentapetalae</taxon>
        <taxon>asterids</taxon>
        <taxon>lamiids</taxon>
        <taxon>Solanales</taxon>
        <taxon>Solanaceae</taxon>
        <taxon>Solanoideae</taxon>
        <taxon>Solaneae</taxon>
        <taxon>Solanum</taxon>
        <taxon>Solanum subgen. Lycopersicon</taxon>
    </lineage>
</organism>
<dbReference type="GO" id="GO:0016705">
    <property type="term" value="F:oxidoreductase activity, acting on paired donors, with incorporation or reduction of molecular oxygen"/>
    <property type="evidence" value="ECO:0007669"/>
    <property type="project" value="InterPro"/>
</dbReference>
<dbReference type="InterPro" id="IPR001128">
    <property type="entry name" value="Cyt_P450"/>
</dbReference>
<comment type="similarity">
    <text evidence="2">Belongs to the cytochrome P450 family.</text>
</comment>
<dbReference type="PANTHER" id="PTHR47950:SF4">
    <property type="entry name" value="GERANIOL 8-HYDROXYLASE-LIKE"/>
    <property type="match status" value="1"/>
</dbReference>
<dbReference type="InterPro" id="IPR036396">
    <property type="entry name" value="Cyt_P450_sf"/>
</dbReference>
<name>A0A3Q7FXZ2_SOLLC</name>
<feature type="transmembrane region" description="Helical" evidence="12">
    <location>
        <begin position="6"/>
        <end position="26"/>
    </location>
</feature>
<dbReference type="OMA" id="PIHFTEL"/>
<evidence type="ECO:0000313" key="14">
    <source>
        <dbReference type="Proteomes" id="UP000004994"/>
    </source>
</evidence>
<accession>A0A3Q7FXZ2</accession>
<dbReference type="PRINTS" id="PR00385">
    <property type="entry name" value="P450"/>
</dbReference>
<dbReference type="PROSITE" id="PS00086">
    <property type="entry name" value="CYTOCHROME_P450"/>
    <property type="match status" value="2"/>
</dbReference>
<evidence type="ECO:0008006" key="15">
    <source>
        <dbReference type="Google" id="ProtNLM"/>
    </source>
</evidence>
<reference evidence="13" key="2">
    <citation type="submission" date="2019-01" db="UniProtKB">
        <authorList>
            <consortium name="EnsemblPlants"/>
        </authorList>
    </citation>
    <scope>IDENTIFICATION</scope>
    <source>
        <strain evidence="13">cv. Heinz 1706</strain>
    </source>
</reference>
<comment type="cofactor">
    <cofactor evidence="11">
        <name>heme</name>
        <dbReference type="ChEBI" id="CHEBI:30413"/>
    </cofactor>
</comment>
<evidence type="ECO:0000256" key="6">
    <source>
        <dbReference type="ARBA" id="ARBA00022989"/>
    </source>
</evidence>
<dbReference type="Pfam" id="PF00067">
    <property type="entry name" value="p450"/>
    <property type="match status" value="2"/>
</dbReference>
<keyword evidence="10 12" id="KW-0472">Membrane</keyword>
<evidence type="ECO:0000256" key="10">
    <source>
        <dbReference type="ARBA" id="ARBA00023136"/>
    </source>
</evidence>
<keyword evidence="7" id="KW-0560">Oxidoreductase</keyword>
<keyword evidence="14" id="KW-1185">Reference proteome</keyword>
<dbReference type="Gene3D" id="1.10.630.10">
    <property type="entry name" value="Cytochrome P450"/>
    <property type="match status" value="2"/>
</dbReference>
<evidence type="ECO:0000313" key="13">
    <source>
        <dbReference type="EnsemblPlants" id="Solyc02g090300.3.1"/>
    </source>
</evidence>
<protein>
    <recommendedName>
        <fullName evidence="15">Geraniol 10-hydroxylase</fullName>
    </recommendedName>
</protein>
<dbReference type="STRING" id="4081.A0A3Q7FXZ2"/>
<evidence type="ECO:0000256" key="8">
    <source>
        <dbReference type="ARBA" id="ARBA00023004"/>
    </source>
</evidence>
<dbReference type="FunFam" id="1.10.630.10:FF:000007">
    <property type="entry name" value="Cytochrome P450 76C4"/>
    <property type="match status" value="2"/>
</dbReference>
<keyword evidence="9" id="KW-0503">Monooxygenase</keyword>
<dbReference type="GO" id="GO:0020037">
    <property type="term" value="F:heme binding"/>
    <property type="evidence" value="ECO:0007669"/>
    <property type="project" value="InterPro"/>
</dbReference>
<keyword evidence="8 11" id="KW-0408">Iron</keyword>
<sequence length="981" mass="109721">MDYVVIIVGGLLLAWTLLQWIHWVAISNGSNKKLPPGPIPLPLIGNLHNIVGDQPHKSLARLAQIYGPMMSLRMGQITTVVISSSAVAKQVLQKQDLAFSSRTIPDAICANNHHQFSVVFLPAASRWRSLRKILNSNMFSSNKLDATQHLRSQRMQDFIGYCSKCSQTGESVNIGKAAFETMVNLLSNTIFSKDVVDPYANSGKEFKDVIRSVLEESGKPNFADYFPLLKRIDPQGIRRRTGKHFDKLLHHIMKGLIDERLEKRRKSQNGSRTDFLQVMLNTSEEDPQAIDRDHIQHLCLDLFVAGTDTTSSTLEWAMVEVMRKPYIMNKARSELADVIGKGTIIEEVDIARLPYLQCIVKETLRMHPPVPFLIRKVDQDVEACGYFVPKDSQVLVNVWSIGRDPATWEDPLTFKPERFWNLKMGVLGLDFELIPFGAGRRICPGLTMATTILSTMLGSLLNSFDWKAEGEIAAEDLDVEEKFGITLARSRGLLLGCTLFLCIGWFAISKKCNKKLPPGPYPLPLIGNLHNILGGQPHQSLDKLAQKYGPIISLRLGLKTTVVISSSAVAKQVLQKQDLAFSSRTIPDAIYALNHYQFSVVWLPVANRWRSLRKILNSYIFSASSLDANQHLRSGKIQDLIAYCGGCSQTGEAVNIEQAAFETSMNLLSNTIFSKDVVDPYANSGKVFKDVVSSITEDAGKPNLSDYFPLFKTIDPQGIRRRVGKHFGKLLQQFEGLIDERLEARRKSATIGSTDVLDVLLNTSKEDAQAIDRNHIERLCLDLFVAGTDTTSSTLEWAMVEVMRKPYIMNKAKAELAEVIGQGKAIEEADVARLPYLQCIVKETLRIHPPVPFLIRKVDQDVEACGYFVPKDSQVLVHVWSIGRDPAIWEDPLTFKPERFWSSKMDVRGQDFELIPFGAGRRICPGLPLATRTLSVMLGSLLNSFDWKAEGDIAAEDLDVEEKFGITLARLRPLRAVPIPL</sequence>
<evidence type="ECO:0000256" key="2">
    <source>
        <dbReference type="ARBA" id="ARBA00010617"/>
    </source>
</evidence>
<keyword evidence="6 12" id="KW-1133">Transmembrane helix</keyword>
<evidence type="ECO:0000256" key="9">
    <source>
        <dbReference type="ARBA" id="ARBA00023033"/>
    </source>
</evidence>
<comment type="subcellular location">
    <subcellularLocation>
        <location evidence="1">Membrane</location>
    </subcellularLocation>
</comment>
<dbReference type="GO" id="GO:0004497">
    <property type="term" value="F:monooxygenase activity"/>
    <property type="evidence" value="ECO:0007669"/>
    <property type="project" value="UniProtKB-KW"/>
</dbReference>
<dbReference type="PANTHER" id="PTHR47950">
    <property type="entry name" value="CYTOCHROME P450, FAMILY 76, SUBFAMILY C, POLYPEPTIDE 5-RELATED"/>
    <property type="match status" value="1"/>
</dbReference>
<dbReference type="AlphaFoldDB" id="A0A3Q7FXZ2"/>
<keyword evidence="4 12" id="KW-0812">Transmembrane</keyword>
<evidence type="ECO:0000256" key="11">
    <source>
        <dbReference type="PIRSR" id="PIRSR602401-1"/>
    </source>
</evidence>
<keyword evidence="5 11" id="KW-0479">Metal-binding</keyword>
<dbReference type="Proteomes" id="UP000004994">
    <property type="component" value="Chromosome 2"/>
</dbReference>
<evidence type="ECO:0000256" key="7">
    <source>
        <dbReference type="ARBA" id="ARBA00023002"/>
    </source>
</evidence>
<reference evidence="13" key="1">
    <citation type="journal article" date="2012" name="Nature">
        <title>The tomato genome sequence provides insights into fleshy fruit evolution.</title>
        <authorList>
            <consortium name="Tomato Genome Consortium"/>
        </authorList>
    </citation>
    <scope>NUCLEOTIDE SEQUENCE [LARGE SCALE GENOMIC DNA]</scope>
    <source>
        <strain evidence="13">cv. Heinz 1706</strain>
    </source>
</reference>
<dbReference type="SUPFAM" id="SSF48264">
    <property type="entry name" value="Cytochrome P450"/>
    <property type="match status" value="2"/>
</dbReference>
<evidence type="ECO:0000256" key="1">
    <source>
        <dbReference type="ARBA" id="ARBA00004370"/>
    </source>
</evidence>
<keyword evidence="3 11" id="KW-0349">Heme</keyword>
<dbReference type="InterPro" id="IPR017972">
    <property type="entry name" value="Cyt_P450_CS"/>
</dbReference>
<dbReference type="CDD" id="cd11073">
    <property type="entry name" value="CYP76-like"/>
    <property type="match status" value="2"/>
</dbReference>
<evidence type="ECO:0000256" key="3">
    <source>
        <dbReference type="ARBA" id="ARBA00022617"/>
    </source>
</evidence>
<dbReference type="InterPro" id="IPR002401">
    <property type="entry name" value="Cyt_P450_E_grp-I"/>
</dbReference>
<dbReference type="EnsemblPlants" id="Solyc02g090300.3.1">
    <property type="protein sequence ID" value="Solyc02g090300.3.1"/>
    <property type="gene ID" value="Solyc02g090300.3"/>
</dbReference>
<dbReference type="GO" id="GO:0016020">
    <property type="term" value="C:membrane"/>
    <property type="evidence" value="ECO:0007669"/>
    <property type="project" value="UniProtKB-SubCell"/>
</dbReference>
<dbReference type="GO" id="GO:0005506">
    <property type="term" value="F:iron ion binding"/>
    <property type="evidence" value="ECO:0007669"/>
    <property type="project" value="InterPro"/>
</dbReference>
<dbReference type="PaxDb" id="4081-Solyc02g090290.2.1"/>
<proteinExistence type="inferred from homology"/>
<evidence type="ECO:0000256" key="4">
    <source>
        <dbReference type="ARBA" id="ARBA00022692"/>
    </source>
</evidence>
<evidence type="ECO:0000256" key="5">
    <source>
        <dbReference type="ARBA" id="ARBA00022723"/>
    </source>
</evidence>
<feature type="binding site" description="axial binding residue" evidence="11">
    <location>
        <position position="443"/>
    </location>
    <ligand>
        <name>heme</name>
        <dbReference type="ChEBI" id="CHEBI:30413"/>
    </ligand>
    <ligandPart>
        <name>Fe</name>
        <dbReference type="ChEBI" id="CHEBI:18248"/>
    </ligandPart>
</feature>